<dbReference type="InterPro" id="IPR052564">
    <property type="entry name" value="N-acetyltrans/Recomb-assoc"/>
</dbReference>
<sequence>MSIRDATLQDVEQISHLVITSVIPHKNDDFTETAWRAFEKSNDYPTTKNRLANPNYFTLCYEKNQEILGIITIKKYESIDQLYVLPKAWQKGIAKQLWAAAKKRCLDKNHSGAFRVISSTYAMPVYKSFGFVPGDRQTKDGICFYRMTHNIKSD</sequence>
<dbReference type="Gene3D" id="3.40.630.30">
    <property type="match status" value="1"/>
</dbReference>
<dbReference type="PANTHER" id="PTHR43451">
    <property type="entry name" value="ACETYLTRANSFERASE (GNAT) FAMILY PROTEIN"/>
    <property type="match status" value="1"/>
</dbReference>
<evidence type="ECO:0000259" key="1">
    <source>
        <dbReference type="PROSITE" id="PS51186"/>
    </source>
</evidence>
<dbReference type="GO" id="GO:0016747">
    <property type="term" value="F:acyltransferase activity, transferring groups other than amino-acyl groups"/>
    <property type="evidence" value="ECO:0007669"/>
    <property type="project" value="InterPro"/>
</dbReference>
<evidence type="ECO:0000313" key="2">
    <source>
        <dbReference type="EMBL" id="BBM83512.1"/>
    </source>
</evidence>
<keyword evidence="2" id="KW-0808">Transferase</keyword>
<dbReference type="PANTHER" id="PTHR43451:SF1">
    <property type="entry name" value="ACETYLTRANSFERASE"/>
    <property type="match status" value="1"/>
</dbReference>
<dbReference type="KEGG" id="uam:UABAM_01864"/>
<evidence type="ECO:0000313" key="3">
    <source>
        <dbReference type="Proteomes" id="UP000326354"/>
    </source>
</evidence>
<protein>
    <submittedName>
        <fullName evidence="2">N-acetyltransferase GCN5</fullName>
    </submittedName>
</protein>
<reference evidence="2 3" key="1">
    <citation type="submission" date="2019-08" db="EMBL/GenBank/DDBJ databases">
        <title>Complete genome sequence of Candidatus Uab amorphum.</title>
        <authorList>
            <person name="Shiratori T."/>
            <person name="Suzuki S."/>
            <person name="Kakizawa Y."/>
            <person name="Ishida K."/>
        </authorList>
    </citation>
    <scope>NUCLEOTIDE SEQUENCE [LARGE SCALE GENOMIC DNA]</scope>
    <source>
        <strain evidence="2 3">SRT547</strain>
    </source>
</reference>
<feature type="domain" description="N-acetyltransferase" evidence="1">
    <location>
        <begin position="1"/>
        <end position="152"/>
    </location>
</feature>
<proteinExistence type="predicted"/>
<dbReference type="InterPro" id="IPR000182">
    <property type="entry name" value="GNAT_dom"/>
</dbReference>
<organism evidence="2 3">
    <name type="scientific">Uabimicrobium amorphum</name>
    <dbReference type="NCBI Taxonomy" id="2596890"/>
    <lineage>
        <taxon>Bacteria</taxon>
        <taxon>Pseudomonadati</taxon>
        <taxon>Planctomycetota</taxon>
        <taxon>Candidatus Uabimicrobiia</taxon>
        <taxon>Candidatus Uabimicrobiales</taxon>
        <taxon>Candidatus Uabimicrobiaceae</taxon>
        <taxon>Candidatus Uabimicrobium</taxon>
    </lineage>
</organism>
<dbReference type="CDD" id="cd04301">
    <property type="entry name" value="NAT_SF"/>
    <property type="match status" value="1"/>
</dbReference>
<dbReference type="OrthoDB" id="307526at2"/>
<dbReference type="EMBL" id="AP019860">
    <property type="protein sequence ID" value="BBM83512.1"/>
    <property type="molecule type" value="Genomic_DNA"/>
</dbReference>
<dbReference type="InterPro" id="IPR016181">
    <property type="entry name" value="Acyl_CoA_acyltransferase"/>
</dbReference>
<dbReference type="SUPFAM" id="SSF55729">
    <property type="entry name" value="Acyl-CoA N-acyltransferases (Nat)"/>
    <property type="match status" value="1"/>
</dbReference>
<accession>A0A5S9ILG0</accession>
<dbReference type="RefSeq" id="WP_151967708.1">
    <property type="nucleotide sequence ID" value="NZ_AP019860.1"/>
</dbReference>
<name>A0A5S9ILG0_UABAM</name>
<gene>
    <name evidence="2" type="ORF">UABAM_01864</name>
</gene>
<dbReference type="PROSITE" id="PS51186">
    <property type="entry name" value="GNAT"/>
    <property type="match status" value="1"/>
</dbReference>
<dbReference type="Proteomes" id="UP000326354">
    <property type="component" value="Chromosome"/>
</dbReference>
<dbReference type="AlphaFoldDB" id="A0A5S9ILG0"/>
<dbReference type="Pfam" id="PF13673">
    <property type="entry name" value="Acetyltransf_10"/>
    <property type="match status" value="1"/>
</dbReference>
<keyword evidence="3" id="KW-1185">Reference proteome</keyword>